<sequence>MDLPGAGATVTAESSGAPAPRRKRRGWRIALIAIAAVVLLVGGVAGVYAWTLSNTFDSQTVKIPDVFPDEASRPPAATSDGATGDGATGQNILLLGSDTRGANDGSIADLTGQRSDTIMVVHVPENRENIYVMSIMRDSWVDIPGEGEAKINAAMSYGGVPLAVQTIEGLLGARIDHVAIVDFTGFKGITDALGGVDIDNPVGFESSAMKGRYFDEGPQRLNGTEALAFVRERYAFADGDFQRARNQQAFIKAVLGKSLTAETLTNPARISDLVGAIAPYLAVDDGLNSAYVAGLAVQLRDVRVGDVTFFTLPTTGTGTSPDGQSIVVIDQEKLKAVQEGFQTDTLDTYQPEVQTIE</sequence>
<keyword evidence="3" id="KW-0812">Transmembrane</keyword>
<keyword evidence="6" id="KW-1185">Reference proteome</keyword>
<dbReference type="PANTHER" id="PTHR33392:SF6">
    <property type="entry name" value="POLYISOPRENYL-TEICHOIC ACID--PEPTIDOGLYCAN TEICHOIC ACID TRANSFERASE TAGU"/>
    <property type="match status" value="1"/>
</dbReference>
<dbReference type="InterPro" id="IPR050922">
    <property type="entry name" value="LytR/CpsA/Psr_CW_biosynth"/>
</dbReference>
<dbReference type="Pfam" id="PF03816">
    <property type="entry name" value="LytR_cpsA_psr"/>
    <property type="match status" value="1"/>
</dbReference>
<feature type="domain" description="Cell envelope-related transcriptional attenuator" evidence="4">
    <location>
        <begin position="114"/>
        <end position="258"/>
    </location>
</feature>
<keyword evidence="3" id="KW-0472">Membrane</keyword>
<dbReference type="NCBIfam" id="TIGR00350">
    <property type="entry name" value="lytR_cpsA_psr"/>
    <property type="match status" value="1"/>
</dbReference>
<gene>
    <name evidence="5" type="ORF">E3T49_08370</name>
</gene>
<organism evidence="5 6">
    <name type="scientific">Cryobacterium cryoconiti</name>
    <dbReference type="NCBI Taxonomy" id="1259239"/>
    <lineage>
        <taxon>Bacteria</taxon>
        <taxon>Bacillati</taxon>
        <taxon>Actinomycetota</taxon>
        <taxon>Actinomycetes</taxon>
        <taxon>Micrococcales</taxon>
        <taxon>Microbacteriaceae</taxon>
        <taxon>Cryobacterium</taxon>
    </lineage>
</organism>
<dbReference type="AlphaFoldDB" id="A0A4Y8JVG4"/>
<dbReference type="OrthoDB" id="9782542at2"/>
<dbReference type="Proteomes" id="UP000297472">
    <property type="component" value="Unassembled WGS sequence"/>
</dbReference>
<dbReference type="PANTHER" id="PTHR33392">
    <property type="entry name" value="POLYISOPRENYL-TEICHOIC ACID--PEPTIDOGLYCAN TEICHOIC ACID TRANSFERASE TAGU"/>
    <property type="match status" value="1"/>
</dbReference>
<reference evidence="5 6" key="1">
    <citation type="submission" date="2019-03" db="EMBL/GenBank/DDBJ databases">
        <title>Genomics of glacier-inhabiting Cryobacterium strains.</title>
        <authorList>
            <person name="Liu Q."/>
            <person name="Xin Y.-H."/>
        </authorList>
    </citation>
    <scope>NUCLEOTIDE SEQUENCE [LARGE SCALE GENOMIC DNA]</scope>
    <source>
        <strain evidence="5 6">TMT1-51</strain>
    </source>
</reference>
<keyword evidence="3" id="KW-1133">Transmembrane helix</keyword>
<dbReference type="Gene3D" id="3.40.630.190">
    <property type="entry name" value="LCP protein"/>
    <property type="match status" value="1"/>
</dbReference>
<evidence type="ECO:0000313" key="5">
    <source>
        <dbReference type="EMBL" id="TFD30223.1"/>
    </source>
</evidence>
<name>A0A4Y8JVG4_9MICO</name>
<evidence type="ECO:0000259" key="4">
    <source>
        <dbReference type="Pfam" id="PF03816"/>
    </source>
</evidence>
<evidence type="ECO:0000256" key="1">
    <source>
        <dbReference type="ARBA" id="ARBA00006068"/>
    </source>
</evidence>
<evidence type="ECO:0000313" key="6">
    <source>
        <dbReference type="Proteomes" id="UP000297472"/>
    </source>
</evidence>
<feature type="transmembrane region" description="Helical" evidence="3">
    <location>
        <begin position="29"/>
        <end position="50"/>
    </location>
</feature>
<protein>
    <submittedName>
        <fullName evidence="5">LytR family transcriptional regulator</fullName>
    </submittedName>
</protein>
<proteinExistence type="inferred from homology"/>
<feature type="region of interest" description="Disordered" evidence="2">
    <location>
        <begin position="66"/>
        <end position="87"/>
    </location>
</feature>
<comment type="caution">
    <text evidence="5">The sequence shown here is derived from an EMBL/GenBank/DDBJ whole genome shotgun (WGS) entry which is preliminary data.</text>
</comment>
<comment type="similarity">
    <text evidence="1">Belongs to the LytR/CpsA/Psr (LCP) family.</text>
</comment>
<dbReference type="InterPro" id="IPR004474">
    <property type="entry name" value="LytR_CpsA_psr"/>
</dbReference>
<feature type="region of interest" description="Disordered" evidence="2">
    <location>
        <begin position="1"/>
        <end position="20"/>
    </location>
</feature>
<accession>A0A4Y8JVG4</accession>
<evidence type="ECO:0000256" key="3">
    <source>
        <dbReference type="SAM" id="Phobius"/>
    </source>
</evidence>
<dbReference type="EMBL" id="SOHA01000023">
    <property type="protein sequence ID" value="TFD30223.1"/>
    <property type="molecule type" value="Genomic_DNA"/>
</dbReference>
<evidence type="ECO:0000256" key="2">
    <source>
        <dbReference type="SAM" id="MobiDB-lite"/>
    </source>
</evidence>